<organism evidence="1 2">
    <name type="scientific">Crocosphaera watsonii WH 0402</name>
    <dbReference type="NCBI Taxonomy" id="1284629"/>
    <lineage>
        <taxon>Bacteria</taxon>
        <taxon>Bacillati</taxon>
        <taxon>Cyanobacteriota</taxon>
        <taxon>Cyanophyceae</taxon>
        <taxon>Oscillatoriophycideae</taxon>
        <taxon>Chroococcales</taxon>
        <taxon>Aphanothecaceae</taxon>
        <taxon>Crocosphaera</taxon>
    </lineage>
</organism>
<protein>
    <submittedName>
        <fullName evidence="1">Uncharacterized protein</fullName>
    </submittedName>
</protein>
<dbReference type="AlphaFoldDB" id="T2JT17"/>
<evidence type="ECO:0000313" key="1">
    <source>
        <dbReference type="EMBL" id="CCQ68201.1"/>
    </source>
</evidence>
<gene>
    <name evidence="1" type="ORF">CWATWH0402_4599</name>
</gene>
<accession>T2JT17</accession>
<dbReference type="Proteomes" id="UP000018130">
    <property type="component" value="Unassembled WGS sequence"/>
</dbReference>
<sequence length="47" mass="5752">MIYQLCLTPFWLQFKPVFNSFRENPKSKNIFRLIFSIFTDSQEIIFC</sequence>
<reference evidence="1 2" key="2">
    <citation type="submission" date="2013-09" db="EMBL/GenBank/DDBJ databases">
        <title>Whole genome comparison of six Crocosphaera watsonii strains with differing phenotypes.</title>
        <authorList>
            <person name="Bench S.R."/>
            <person name="Heller P."/>
            <person name="Frank I."/>
            <person name="Arciniega M."/>
            <person name="Shilova I.N."/>
            <person name="Zehr J.P."/>
        </authorList>
    </citation>
    <scope>NUCLEOTIDE SEQUENCE [LARGE SCALE GENOMIC DNA]</scope>
    <source>
        <strain evidence="1 2">WH 0402</strain>
    </source>
</reference>
<proteinExistence type="predicted"/>
<reference evidence="1 2" key="1">
    <citation type="submission" date="2013-01" db="EMBL/GenBank/DDBJ databases">
        <authorList>
            <person name="Bench S."/>
        </authorList>
    </citation>
    <scope>NUCLEOTIDE SEQUENCE [LARGE SCALE GENOMIC DNA]</scope>
    <source>
        <strain evidence="1 2">WH 0402</strain>
    </source>
</reference>
<comment type="caution">
    <text evidence="1">The sequence shown here is derived from an EMBL/GenBank/DDBJ whole genome shotgun (WGS) entry which is preliminary data.</text>
</comment>
<name>T2JT17_CROWT</name>
<dbReference type="EMBL" id="CAQN01000719">
    <property type="protein sequence ID" value="CCQ68201.1"/>
    <property type="molecule type" value="Genomic_DNA"/>
</dbReference>
<evidence type="ECO:0000313" key="2">
    <source>
        <dbReference type="Proteomes" id="UP000018130"/>
    </source>
</evidence>